<feature type="domain" description="UspA" evidence="2">
    <location>
        <begin position="1"/>
        <end position="141"/>
    </location>
</feature>
<dbReference type="AlphaFoldDB" id="A0A4R3M824"/>
<evidence type="ECO:0000313" key="3">
    <source>
        <dbReference type="EMBL" id="TCT09216.1"/>
    </source>
</evidence>
<dbReference type="OrthoDB" id="9792500at2"/>
<proteinExistence type="inferred from homology"/>
<keyword evidence="4" id="KW-1185">Reference proteome</keyword>
<evidence type="ECO:0000256" key="1">
    <source>
        <dbReference type="ARBA" id="ARBA00008791"/>
    </source>
</evidence>
<accession>A0A4R3M824</accession>
<dbReference type="Proteomes" id="UP000295678">
    <property type="component" value="Unassembled WGS sequence"/>
</dbReference>
<comment type="caution">
    <text evidence="3">The sequence shown here is derived from an EMBL/GenBank/DDBJ whole genome shotgun (WGS) entry which is preliminary data.</text>
</comment>
<dbReference type="CDD" id="cd00293">
    <property type="entry name" value="USP-like"/>
    <property type="match status" value="1"/>
</dbReference>
<dbReference type="RefSeq" id="WP_132806934.1">
    <property type="nucleotide sequence ID" value="NZ_SMAK01000007.1"/>
</dbReference>
<dbReference type="SUPFAM" id="SSF52402">
    <property type="entry name" value="Adenine nucleotide alpha hydrolases-like"/>
    <property type="match status" value="1"/>
</dbReference>
<dbReference type="Gene3D" id="3.40.50.620">
    <property type="entry name" value="HUPs"/>
    <property type="match status" value="1"/>
</dbReference>
<comment type="similarity">
    <text evidence="1">Belongs to the universal stress protein A family.</text>
</comment>
<name>A0A4R3M824_9HYPH</name>
<organism evidence="3 4">
    <name type="scientific">Tepidamorphus gemmatus</name>
    <dbReference type="NCBI Taxonomy" id="747076"/>
    <lineage>
        <taxon>Bacteria</taxon>
        <taxon>Pseudomonadati</taxon>
        <taxon>Pseudomonadota</taxon>
        <taxon>Alphaproteobacteria</taxon>
        <taxon>Hyphomicrobiales</taxon>
        <taxon>Tepidamorphaceae</taxon>
        <taxon>Tepidamorphus</taxon>
    </lineage>
</organism>
<dbReference type="Pfam" id="PF00582">
    <property type="entry name" value="Usp"/>
    <property type="match status" value="1"/>
</dbReference>
<dbReference type="EMBL" id="SMAK01000007">
    <property type="protein sequence ID" value="TCT09216.1"/>
    <property type="molecule type" value="Genomic_DNA"/>
</dbReference>
<dbReference type="PRINTS" id="PR01438">
    <property type="entry name" value="UNVRSLSTRESS"/>
</dbReference>
<dbReference type="PANTHER" id="PTHR46268">
    <property type="entry name" value="STRESS RESPONSE PROTEIN NHAX"/>
    <property type="match status" value="1"/>
</dbReference>
<evidence type="ECO:0000313" key="4">
    <source>
        <dbReference type="Proteomes" id="UP000295678"/>
    </source>
</evidence>
<protein>
    <submittedName>
        <fullName evidence="3">Nucleotide-binding universal stress UspA family protein</fullName>
    </submittedName>
</protein>
<gene>
    <name evidence="3" type="ORF">EDC22_10762</name>
</gene>
<dbReference type="InterPro" id="IPR006016">
    <property type="entry name" value="UspA"/>
</dbReference>
<dbReference type="InterPro" id="IPR006015">
    <property type="entry name" value="Universal_stress_UspA"/>
</dbReference>
<reference evidence="3 4" key="1">
    <citation type="submission" date="2019-03" db="EMBL/GenBank/DDBJ databases">
        <title>Genomic Encyclopedia of Type Strains, Phase IV (KMG-IV): sequencing the most valuable type-strain genomes for metagenomic binning, comparative biology and taxonomic classification.</title>
        <authorList>
            <person name="Goeker M."/>
        </authorList>
    </citation>
    <scope>NUCLEOTIDE SEQUENCE [LARGE SCALE GENOMIC DNA]</scope>
    <source>
        <strain evidence="3 4">DSM 19345</strain>
    </source>
</reference>
<dbReference type="PANTHER" id="PTHR46268:SF6">
    <property type="entry name" value="UNIVERSAL STRESS PROTEIN UP12"/>
    <property type="match status" value="1"/>
</dbReference>
<sequence length="142" mass="15646">MYSSILLPVDLAEPDASKRALSVAAQLARDYSATLHVVTVVPDLGMSIVGGFFPRDYERRALDEIKSRLKQFLEAEVPEGVTARGHVAHGRIYQEILRVAKLLAADLIVMSAHRPELSDYLLGPNAARVVRHASQSVMVVRE</sequence>
<dbReference type="InterPro" id="IPR014729">
    <property type="entry name" value="Rossmann-like_a/b/a_fold"/>
</dbReference>
<evidence type="ECO:0000259" key="2">
    <source>
        <dbReference type="Pfam" id="PF00582"/>
    </source>
</evidence>